<dbReference type="PROSITE" id="PS50173">
    <property type="entry name" value="UMUC"/>
    <property type="match status" value="1"/>
</dbReference>
<gene>
    <name evidence="3" type="ORF">ABNW52_07760</name>
</gene>
<dbReference type="InterPro" id="IPR043502">
    <property type="entry name" value="DNA/RNA_pol_sf"/>
</dbReference>
<dbReference type="Gene3D" id="1.10.150.20">
    <property type="entry name" value="5' to 3' exonuclease, C-terminal subdomain"/>
    <property type="match status" value="1"/>
</dbReference>
<dbReference type="RefSeq" id="WP_349586064.1">
    <property type="nucleotide sequence ID" value="NZ_JBEFLD010000004.1"/>
</dbReference>
<dbReference type="Proteomes" id="UP001433638">
    <property type="component" value="Unassembled WGS sequence"/>
</dbReference>
<sequence>MPLFALVDGNSFYASCERAFRPDLIGRSIVVLSNNDGCVVARSAEAKALGIKGFVPFFEIREMCERHGVTVFSSNYALYGDMSRRMMQVIGSWGIEQEVYSVDESFITLDGIADLKDYATRLRADVLQRVGIPTCVGIGPTKTLAKLANHVGKKFPKAAGVFSWDWLTPEWRDKLMARIEVGDVWGVGRRIAEKLGTMGIHTALDLQRADPRDIKRRFNVVVERTVAELNGISCLALEDVAPNRQQIIASRSFAELVGDVDTLASAISHHACRAAEKLRQQQSEARMVGASVRTNPFRERDAQYTGWIVVPLIHPSADSTVIAHAALAGLHAIYREGISYKKAGVVLTEIGPQGLEQRDLFAPLPDPRRAKVMAVMDRVNAEYGTGCLAGAGVGGLDGFQLLCGQPLPCFFCAHGVLISCSFSANGLLMLCS</sequence>
<comment type="similarity">
    <text evidence="1">Belongs to the DNA polymerase type-Y family.</text>
</comment>
<evidence type="ECO:0000256" key="1">
    <source>
        <dbReference type="ARBA" id="ARBA00010945"/>
    </source>
</evidence>
<dbReference type="InterPro" id="IPR001126">
    <property type="entry name" value="UmuC"/>
</dbReference>
<evidence type="ECO:0000259" key="2">
    <source>
        <dbReference type="PROSITE" id="PS50173"/>
    </source>
</evidence>
<dbReference type="InterPro" id="IPR017961">
    <property type="entry name" value="DNA_pol_Y-fam_little_finger"/>
</dbReference>
<proteinExistence type="inferred from homology"/>
<comment type="caution">
    <text evidence="3">The sequence shown here is derived from an EMBL/GenBank/DDBJ whole genome shotgun (WGS) entry which is preliminary data.</text>
</comment>
<evidence type="ECO:0000313" key="4">
    <source>
        <dbReference type="Proteomes" id="UP001433638"/>
    </source>
</evidence>
<accession>A0ABV1M2S8</accession>
<keyword evidence="4" id="KW-1185">Reference proteome</keyword>
<dbReference type="PANTHER" id="PTHR11076">
    <property type="entry name" value="DNA REPAIR POLYMERASE UMUC / TRANSFERASE FAMILY MEMBER"/>
    <property type="match status" value="1"/>
</dbReference>
<dbReference type="Gene3D" id="3.40.1170.60">
    <property type="match status" value="1"/>
</dbReference>
<dbReference type="EMBL" id="JBEFLD010000004">
    <property type="protein sequence ID" value="MEQ6290507.1"/>
    <property type="molecule type" value="Genomic_DNA"/>
</dbReference>
<dbReference type="SUPFAM" id="SSF56672">
    <property type="entry name" value="DNA/RNA polymerases"/>
    <property type="match status" value="1"/>
</dbReference>
<dbReference type="InterPro" id="IPR043128">
    <property type="entry name" value="Rev_trsase/Diguanyl_cyclase"/>
</dbReference>
<dbReference type="Pfam" id="PF11799">
    <property type="entry name" value="IMS_C"/>
    <property type="match status" value="1"/>
</dbReference>
<protein>
    <submittedName>
        <fullName evidence="3">Y-family DNA polymerase</fullName>
    </submittedName>
</protein>
<evidence type="ECO:0000313" key="3">
    <source>
        <dbReference type="EMBL" id="MEQ6290507.1"/>
    </source>
</evidence>
<dbReference type="PANTHER" id="PTHR11076:SF34">
    <property type="entry name" value="PROTEIN UMUC"/>
    <property type="match status" value="1"/>
</dbReference>
<organism evidence="3 4">
    <name type="scientific">Vogesella oryzagri</name>
    <dbReference type="NCBI Taxonomy" id="3160864"/>
    <lineage>
        <taxon>Bacteria</taxon>
        <taxon>Pseudomonadati</taxon>
        <taxon>Pseudomonadota</taxon>
        <taxon>Betaproteobacteria</taxon>
        <taxon>Neisseriales</taxon>
        <taxon>Chromobacteriaceae</taxon>
        <taxon>Vogesella</taxon>
    </lineage>
</organism>
<dbReference type="CDD" id="cd01700">
    <property type="entry name" value="PolY_Pol_V_umuC"/>
    <property type="match status" value="1"/>
</dbReference>
<dbReference type="Pfam" id="PF00817">
    <property type="entry name" value="IMS"/>
    <property type="match status" value="1"/>
</dbReference>
<feature type="domain" description="UmuC" evidence="2">
    <location>
        <begin position="4"/>
        <end position="188"/>
    </location>
</feature>
<name>A0ABV1M2S8_9NEIS</name>
<reference evidence="3" key="1">
    <citation type="submission" date="2024-06" db="EMBL/GenBank/DDBJ databases">
        <title>Genome sequence of Vogesella sp. MAHUQ-64.</title>
        <authorList>
            <person name="Huq M.A."/>
        </authorList>
    </citation>
    <scope>NUCLEOTIDE SEQUENCE</scope>
    <source>
        <strain evidence="3">MAHUQ-64</strain>
    </source>
</reference>
<dbReference type="Gene3D" id="3.30.70.270">
    <property type="match status" value="1"/>
</dbReference>
<dbReference type="InterPro" id="IPR050116">
    <property type="entry name" value="DNA_polymerase-Y"/>
</dbReference>